<accession>A0A662D7S9</accession>
<dbReference type="AlphaFoldDB" id="A0A662D7S9"/>
<proteinExistence type="predicted"/>
<dbReference type="EMBL" id="DRBC01000037">
    <property type="protein sequence ID" value="HDN84235.1"/>
    <property type="molecule type" value="Genomic_DNA"/>
</dbReference>
<dbReference type="Pfam" id="PF07963">
    <property type="entry name" value="N_methyl"/>
    <property type="match status" value="1"/>
</dbReference>
<evidence type="ECO:0000313" key="1">
    <source>
        <dbReference type="EMBL" id="HDN84235.1"/>
    </source>
</evidence>
<dbReference type="Proteomes" id="UP000885660">
    <property type="component" value="Unassembled WGS sequence"/>
</dbReference>
<sequence length="172" mass="19032">MIILRMILIIGNRNGFSLLELIVVAGIISCVAAIGSISFHSHLSETILKTSAQDIESTLILARRLAITKREIHRVVFQPDKCKYWIQDSRGYRVEGVAYLGKGISFDNPKIGKLGEEDGIVEAGIPDDAFSFYPEGTAEGGSIYLKDKKSDSWYTITIIPTTGNVRIYQGKH</sequence>
<reference evidence="1" key="2">
    <citation type="journal article" date="2020" name="mSystems">
        <title>Genome- and Community-Level Interaction Insights into Carbon Utilization and Element Cycling Functions of Hydrothermarchaeota in Hydrothermal Sediment.</title>
        <authorList>
            <person name="Zhou Z."/>
            <person name="Liu Y."/>
            <person name="Xu W."/>
            <person name="Pan J."/>
            <person name="Luo Z.H."/>
            <person name="Li M."/>
        </authorList>
    </citation>
    <scope>NUCLEOTIDE SEQUENCE [LARGE SCALE GENOMIC DNA]</scope>
    <source>
        <strain evidence="1">HyVt-219</strain>
    </source>
</reference>
<reference evidence="2 3" key="1">
    <citation type="submission" date="2018-06" db="EMBL/GenBank/DDBJ databases">
        <title>Extensive metabolic versatility and redundancy in microbially diverse, dynamic hydrothermal sediments.</title>
        <authorList>
            <person name="Dombrowski N."/>
            <person name="Teske A."/>
            <person name="Baker B.J."/>
        </authorList>
    </citation>
    <scope>NUCLEOTIDE SEQUENCE [LARGE SCALE GENOMIC DNA]</scope>
    <source>
        <strain evidence="2">B19_G9</strain>
    </source>
</reference>
<comment type="caution">
    <text evidence="2">The sequence shown here is derived from an EMBL/GenBank/DDBJ whole genome shotgun (WGS) entry which is preliminary data.</text>
</comment>
<dbReference type="SUPFAM" id="SSF54523">
    <property type="entry name" value="Pili subunits"/>
    <property type="match status" value="1"/>
</dbReference>
<dbReference type="EMBL" id="QMQB01000209">
    <property type="protein sequence ID" value="RLE11834.1"/>
    <property type="molecule type" value="Genomic_DNA"/>
</dbReference>
<name>A0A662D7S9_UNCAE</name>
<dbReference type="InterPro" id="IPR012902">
    <property type="entry name" value="N_methyl_site"/>
</dbReference>
<evidence type="ECO:0000313" key="3">
    <source>
        <dbReference type="Proteomes" id="UP000267654"/>
    </source>
</evidence>
<evidence type="ECO:0000313" key="2">
    <source>
        <dbReference type="EMBL" id="RLE11834.1"/>
    </source>
</evidence>
<dbReference type="Proteomes" id="UP000267654">
    <property type="component" value="Unassembled WGS sequence"/>
</dbReference>
<protein>
    <submittedName>
        <fullName evidence="1">Prepilin-type N-terminal cleavage/methylation domain-containing protein</fullName>
    </submittedName>
</protein>
<dbReference type="InterPro" id="IPR045584">
    <property type="entry name" value="Pilin-like"/>
</dbReference>
<gene>
    <name evidence="2" type="ORF">DRI96_05540</name>
    <name evidence="1" type="ORF">ENG47_00580</name>
</gene>
<organism evidence="2 3">
    <name type="scientific">Aerophobetes bacterium</name>
    <dbReference type="NCBI Taxonomy" id="2030807"/>
    <lineage>
        <taxon>Bacteria</taxon>
        <taxon>Candidatus Aerophobota</taxon>
    </lineage>
</organism>
<dbReference type="NCBIfam" id="TIGR02532">
    <property type="entry name" value="IV_pilin_GFxxxE"/>
    <property type="match status" value="1"/>
</dbReference>